<name>A0A068TNU4_COFCA</name>
<gene>
    <name evidence="1" type="ORF">GSCOC_T00015074001</name>
</gene>
<keyword evidence="2" id="KW-1185">Reference proteome</keyword>
<dbReference type="EMBL" id="HG739085">
    <property type="protein sequence ID" value="CDO97667.1"/>
    <property type="molecule type" value="Genomic_DNA"/>
</dbReference>
<protein>
    <submittedName>
        <fullName evidence="1">Uncharacterized protein</fullName>
    </submittedName>
</protein>
<proteinExistence type="predicted"/>
<dbReference type="InParanoid" id="A0A068TNU4"/>
<dbReference type="Gramene" id="CDO97667">
    <property type="protein sequence ID" value="CDO97667"/>
    <property type="gene ID" value="GSCOC_T00015074001"/>
</dbReference>
<evidence type="ECO:0000313" key="2">
    <source>
        <dbReference type="Proteomes" id="UP000295252"/>
    </source>
</evidence>
<accession>A0A068TNU4</accession>
<evidence type="ECO:0000313" key="1">
    <source>
        <dbReference type="EMBL" id="CDO97667.1"/>
    </source>
</evidence>
<sequence>MNEISSTSLLRGHNFEKRFCFVSRSAVVSARCSWIEQGRLRSSYGPQQPIQVIPVVLRTADPIIAKQVTRGNQS</sequence>
<dbReference type="AlphaFoldDB" id="A0A068TNU4"/>
<reference evidence="2" key="1">
    <citation type="journal article" date="2014" name="Science">
        <title>The coffee genome provides insight into the convergent evolution of caffeine biosynthesis.</title>
        <authorList>
            <person name="Denoeud F."/>
            <person name="Carretero-Paulet L."/>
            <person name="Dereeper A."/>
            <person name="Droc G."/>
            <person name="Guyot R."/>
            <person name="Pietrella M."/>
            <person name="Zheng C."/>
            <person name="Alberti A."/>
            <person name="Anthony F."/>
            <person name="Aprea G."/>
            <person name="Aury J.M."/>
            <person name="Bento P."/>
            <person name="Bernard M."/>
            <person name="Bocs S."/>
            <person name="Campa C."/>
            <person name="Cenci A."/>
            <person name="Combes M.C."/>
            <person name="Crouzillat D."/>
            <person name="Da Silva C."/>
            <person name="Daddiego L."/>
            <person name="De Bellis F."/>
            <person name="Dussert S."/>
            <person name="Garsmeur O."/>
            <person name="Gayraud T."/>
            <person name="Guignon V."/>
            <person name="Jahn K."/>
            <person name="Jamilloux V."/>
            <person name="Joet T."/>
            <person name="Labadie K."/>
            <person name="Lan T."/>
            <person name="Leclercq J."/>
            <person name="Lepelley M."/>
            <person name="Leroy T."/>
            <person name="Li L.T."/>
            <person name="Librado P."/>
            <person name="Lopez L."/>
            <person name="Munoz A."/>
            <person name="Noel B."/>
            <person name="Pallavicini A."/>
            <person name="Perrotta G."/>
            <person name="Poncet V."/>
            <person name="Pot D."/>
            <person name="Priyono X."/>
            <person name="Rigoreau M."/>
            <person name="Rouard M."/>
            <person name="Rozas J."/>
            <person name="Tranchant-Dubreuil C."/>
            <person name="VanBuren R."/>
            <person name="Zhang Q."/>
            <person name="Andrade A.C."/>
            <person name="Argout X."/>
            <person name="Bertrand B."/>
            <person name="de Kochko A."/>
            <person name="Graziosi G."/>
            <person name="Henry R.J."/>
            <person name="Jayarama X."/>
            <person name="Ming R."/>
            <person name="Nagai C."/>
            <person name="Rounsley S."/>
            <person name="Sankoff D."/>
            <person name="Giuliano G."/>
            <person name="Albert V.A."/>
            <person name="Wincker P."/>
            <person name="Lashermes P."/>
        </authorList>
    </citation>
    <scope>NUCLEOTIDE SEQUENCE [LARGE SCALE GENOMIC DNA]</scope>
    <source>
        <strain evidence="2">cv. DH200-94</strain>
    </source>
</reference>
<organism evidence="1 2">
    <name type="scientific">Coffea canephora</name>
    <name type="common">Robusta coffee</name>
    <dbReference type="NCBI Taxonomy" id="49390"/>
    <lineage>
        <taxon>Eukaryota</taxon>
        <taxon>Viridiplantae</taxon>
        <taxon>Streptophyta</taxon>
        <taxon>Embryophyta</taxon>
        <taxon>Tracheophyta</taxon>
        <taxon>Spermatophyta</taxon>
        <taxon>Magnoliopsida</taxon>
        <taxon>eudicotyledons</taxon>
        <taxon>Gunneridae</taxon>
        <taxon>Pentapetalae</taxon>
        <taxon>asterids</taxon>
        <taxon>lamiids</taxon>
        <taxon>Gentianales</taxon>
        <taxon>Rubiaceae</taxon>
        <taxon>Ixoroideae</taxon>
        <taxon>Gardenieae complex</taxon>
        <taxon>Bertiereae - Coffeeae clade</taxon>
        <taxon>Coffeeae</taxon>
        <taxon>Coffea</taxon>
    </lineage>
</organism>
<dbReference type="Proteomes" id="UP000295252">
    <property type="component" value="Chromosome IV"/>
</dbReference>